<feature type="region of interest" description="Disordered" evidence="1">
    <location>
        <begin position="46"/>
        <end position="66"/>
    </location>
</feature>
<name>A0A8S4R6P9_9NEOP</name>
<evidence type="ECO:0000313" key="3">
    <source>
        <dbReference type="Proteomes" id="UP000838756"/>
    </source>
</evidence>
<gene>
    <name evidence="2" type="primary">jg20206</name>
    <name evidence="2" type="ORF">PAEG_LOCUS9273</name>
</gene>
<proteinExistence type="predicted"/>
<comment type="caution">
    <text evidence="2">The sequence shown here is derived from an EMBL/GenBank/DDBJ whole genome shotgun (WGS) entry which is preliminary data.</text>
</comment>
<sequence length="83" mass="9433">MSSPGELLAVQRVLGERREVDHGADTMTRYWSYGINHLELREIADLRPPPARGSSETVDEDHRWTRPPELYAGVEVPGELLNH</sequence>
<evidence type="ECO:0000313" key="2">
    <source>
        <dbReference type="EMBL" id="CAH2229994.1"/>
    </source>
</evidence>
<dbReference type="EMBL" id="CAKXAJ010024767">
    <property type="protein sequence ID" value="CAH2229994.1"/>
    <property type="molecule type" value="Genomic_DNA"/>
</dbReference>
<protein>
    <submittedName>
        <fullName evidence="2">Jg20206 protein</fullName>
    </submittedName>
</protein>
<organism evidence="2 3">
    <name type="scientific">Pararge aegeria aegeria</name>
    <dbReference type="NCBI Taxonomy" id="348720"/>
    <lineage>
        <taxon>Eukaryota</taxon>
        <taxon>Metazoa</taxon>
        <taxon>Ecdysozoa</taxon>
        <taxon>Arthropoda</taxon>
        <taxon>Hexapoda</taxon>
        <taxon>Insecta</taxon>
        <taxon>Pterygota</taxon>
        <taxon>Neoptera</taxon>
        <taxon>Endopterygota</taxon>
        <taxon>Lepidoptera</taxon>
        <taxon>Glossata</taxon>
        <taxon>Ditrysia</taxon>
        <taxon>Papilionoidea</taxon>
        <taxon>Nymphalidae</taxon>
        <taxon>Satyrinae</taxon>
        <taxon>Satyrini</taxon>
        <taxon>Parargina</taxon>
        <taxon>Pararge</taxon>
    </lineage>
</organism>
<evidence type="ECO:0000256" key="1">
    <source>
        <dbReference type="SAM" id="MobiDB-lite"/>
    </source>
</evidence>
<dbReference type="AlphaFoldDB" id="A0A8S4R6P9"/>
<accession>A0A8S4R6P9</accession>
<dbReference type="Proteomes" id="UP000838756">
    <property type="component" value="Unassembled WGS sequence"/>
</dbReference>
<reference evidence="2" key="1">
    <citation type="submission" date="2022-03" db="EMBL/GenBank/DDBJ databases">
        <authorList>
            <person name="Lindestad O."/>
        </authorList>
    </citation>
    <scope>NUCLEOTIDE SEQUENCE</scope>
</reference>
<keyword evidence="3" id="KW-1185">Reference proteome</keyword>